<dbReference type="AlphaFoldDB" id="A0A936ZLC3"/>
<gene>
    <name evidence="2" type="ORF">JKG68_30250</name>
</gene>
<evidence type="ECO:0000259" key="1">
    <source>
        <dbReference type="Pfam" id="PF11972"/>
    </source>
</evidence>
<sequence>MSLWAYEPVSISATSHKAERVQSRLEKPLPRELTGRTRYRAWGIV</sequence>
<organism evidence="2 3">
    <name type="scientific">Microvirga aerilata</name>
    <dbReference type="NCBI Taxonomy" id="670292"/>
    <lineage>
        <taxon>Bacteria</taxon>
        <taxon>Pseudomonadati</taxon>
        <taxon>Pseudomonadota</taxon>
        <taxon>Alphaproteobacteria</taxon>
        <taxon>Hyphomicrobiales</taxon>
        <taxon>Methylobacteriaceae</taxon>
        <taxon>Microvirga</taxon>
    </lineage>
</organism>
<feature type="domain" description="HTH DNA binding" evidence="1">
    <location>
        <begin position="14"/>
        <end position="45"/>
    </location>
</feature>
<reference evidence="2" key="1">
    <citation type="submission" date="2021-01" db="EMBL/GenBank/DDBJ databases">
        <title>Microvirga sp.</title>
        <authorList>
            <person name="Kim M.K."/>
        </authorList>
    </citation>
    <scope>NUCLEOTIDE SEQUENCE</scope>
    <source>
        <strain evidence="2">5420S-16</strain>
    </source>
</reference>
<accession>A0A936ZLC3</accession>
<comment type="caution">
    <text evidence="2">The sequence shown here is derived from an EMBL/GenBank/DDBJ whole genome shotgun (WGS) entry which is preliminary data.</text>
</comment>
<evidence type="ECO:0000313" key="2">
    <source>
        <dbReference type="EMBL" id="MBL0408170.1"/>
    </source>
</evidence>
<dbReference type="RefSeq" id="WP_202065927.1">
    <property type="nucleotide sequence ID" value="NZ_JAEQMY010000158.1"/>
</dbReference>
<dbReference type="Proteomes" id="UP000605848">
    <property type="component" value="Unassembled WGS sequence"/>
</dbReference>
<dbReference type="Pfam" id="PF11972">
    <property type="entry name" value="HTH_13"/>
    <property type="match status" value="1"/>
</dbReference>
<proteinExistence type="predicted"/>
<keyword evidence="3" id="KW-1185">Reference proteome</keyword>
<evidence type="ECO:0000313" key="3">
    <source>
        <dbReference type="Proteomes" id="UP000605848"/>
    </source>
</evidence>
<dbReference type="EMBL" id="JAEQMY010000158">
    <property type="protein sequence ID" value="MBL0408170.1"/>
    <property type="molecule type" value="Genomic_DNA"/>
</dbReference>
<dbReference type="InterPro" id="IPR021068">
    <property type="entry name" value="HTH_DNA-bd"/>
</dbReference>
<name>A0A936ZLC3_9HYPH</name>
<protein>
    <recommendedName>
        <fullName evidence="1">HTH DNA binding domain-containing protein</fullName>
    </recommendedName>
</protein>